<comment type="similarity">
    <text evidence="10">Belongs to the ZapG family.</text>
</comment>
<evidence type="ECO:0000256" key="2">
    <source>
        <dbReference type="ARBA" id="ARBA00022475"/>
    </source>
</evidence>
<keyword evidence="5 14" id="KW-0812">Transmembrane</keyword>
<dbReference type="EMBL" id="FNRJ01000001">
    <property type="protein sequence ID" value="SEA00717.1"/>
    <property type="molecule type" value="Genomic_DNA"/>
</dbReference>
<dbReference type="PANTHER" id="PTHR39579:SF1">
    <property type="entry name" value="INNER MEMBRANE PROTEIN YHCB"/>
    <property type="match status" value="1"/>
</dbReference>
<keyword evidence="9" id="KW-0131">Cell cycle</keyword>
<organism evidence="15 16">
    <name type="scientific">Marinobacterium iners DSM 11526</name>
    <dbReference type="NCBI Taxonomy" id="1122198"/>
    <lineage>
        <taxon>Bacteria</taxon>
        <taxon>Pseudomonadati</taxon>
        <taxon>Pseudomonadota</taxon>
        <taxon>Gammaproteobacteria</taxon>
        <taxon>Oceanospirillales</taxon>
        <taxon>Oceanospirillaceae</taxon>
        <taxon>Marinobacterium</taxon>
    </lineage>
</organism>
<dbReference type="GO" id="GO:0008360">
    <property type="term" value="P:regulation of cell shape"/>
    <property type="evidence" value="ECO:0007669"/>
    <property type="project" value="UniProtKB-KW"/>
</dbReference>
<keyword evidence="2" id="KW-1003">Cell membrane</keyword>
<evidence type="ECO:0000256" key="13">
    <source>
        <dbReference type="SAM" id="MobiDB-lite"/>
    </source>
</evidence>
<evidence type="ECO:0000256" key="7">
    <source>
        <dbReference type="ARBA" id="ARBA00022989"/>
    </source>
</evidence>
<keyword evidence="16" id="KW-1185">Reference proteome</keyword>
<evidence type="ECO:0000313" key="16">
    <source>
        <dbReference type="Proteomes" id="UP000242469"/>
    </source>
</evidence>
<dbReference type="PANTHER" id="PTHR39579">
    <property type="entry name" value="INNER MEMBRANE PROTEIN YHCB"/>
    <property type="match status" value="1"/>
</dbReference>
<name>A0A1H3XMQ2_9GAMM</name>
<dbReference type="AlphaFoldDB" id="A0A1H3XMQ2"/>
<keyword evidence="3" id="KW-0997">Cell inner membrane</keyword>
<reference evidence="16" key="1">
    <citation type="submission" date="2016-10" db="EMBL/GenBank/DDBJ databases">
        <authorList>
            <person name="Varghese N."/>
            <person name="Submissions S."/>
        </authorList>
    </citation>
    <scope>NUCLEOTIDE SEQUENCE [LARGE SCALE GENOMIC DNA]</scope>
    <source>
        <strain evidence="16">DSM 11526</strain>
    </source>
</reference>
<protein>
    <recommendedName>
        <fullName evidence="11">Z-ring associated protein G</fullName>
    </recommendedName>
    <alternativeName>
        <fullName evidence="12">Cell division protein ZapG</fullName>
    </alternativeName>
</protein>
<sequence length="191" mass="20951">MEQSNIWIITLIALAIGALIGYLLGRAGGSSNREQELVDELDSARSELEQYRTKVGHHFEETAELVNGLSEQYRKVHQHLANSAESLCPGLPASMALQHEAPPKLGQDIPTVTDALDNSEQEELPEPPRDYAPKKSDEAGTLSESYGLSRKEQAEAEEHTKAPAAHDPTAYGDDAPEDDTHKRSSEQKPKN</sequence>
<dbReference type="InterPro" id="IPR009386">
    <property type="entry name" value="ZapG-like"/>
</dbReference>
<evidence type="ECO:0000256" key="9">
    <source>
        <dbReference type="ARBA" id="ARBA00023306"/>
    </source>
</evidence>
<feature type="transmembrane region" description="Helical" evidence="14">
    <location>
        <begin position="6"/>
        <end position="25"/>
    </location>
</feature>
<evidence type="ECO:0000256" key="6">
    <source>
        <dbReference type="ARBA" id="ARBA00022960"/>
    </source>
</evidence>
<accession>A0A1H3XMQ2</accession>
<evidence type="ECO:0000256" key="10">
    <source>
        <dbReference type="ARBA" id="ARBA00035657"/>
    </source>
</evidence>
<keyword evidence="6" id="KW-0133">Cell shape</keyword>
<evidence type="ECO:0000256" key="3">
    <source>
        <dbReference type="ARBA" id="ARBA00022519"/>
    </source>
</evidence>
<evidence type="ECO:0000256" key="14">
    <source>
        <dbReference type="SAM" id="Phobius"/>
    </source>
</evidence>
<evidence type="ECO:0000256" key="8">
    <source>
        <dbReference type="ARBA" id="ARBA00023136"/>
    </source>
</evidence>
<evidence type="ECO:0000313" key="15">
    <source>
        <dbReference type="EMBL" id="SEA00717.1"/>
    </source>
</evidence>
<dbReference type="STRING" id="1122198.SAMN02745729_101204"/>
<keyword evidence="7 14" id="KW-1133">Transmembrane helix</keyword>
<proteinExistence type="inferred from homology"/>
<feature type="compositionally biased region" description="Basic and acidic residues" evidence="13">
    <location>
        <begin position="126"/>
        <end position="138"/>
    </location>
</feature>
<dbReference type="GO" id="GO:0051301">
    <property type="term" value="P:cell division"/>
    <property type="evidence" value="ECO:0007669"/>
    <property type="project" value="UniProtKB-KW"/>
</dbReference>
<comment type="subcellular location">
    <subcellularLocation>
        <location evidence="1">Cell inner membrane</location>
        <topology evidence="1">Single-pass membrane protein</topology>
    </subcellularLocation>
</comment>
<dbReference type="Pfam" id="PF06295">
    <property type="entry name" value="ZapG-like"/>
    <property type="match status" value="1"/>
</dbReference>
<evidence type="ECO:0000256" key="1">
    <source>
        <dbReference type="ARBA" id="ARBA00004377"/>
    </source>
</evidence>
<dbReference type="Proteomes" id="UP000242469">
    <property type="component" value="Unassembled WGS sequence"/>
</dbReference>
<evidence type="ECO:0000256" key="11">
    <source>
        <dbReference type="ARBA" id="ARBA00035703"/>
    </source>
</evidence>
<evidence type="ECO:0000256" key="5">
    <source>
        <dbReference type="ARBA" id="ARBA00022692"/>
    </source>
</evidence>
<dbReference type="GO" id="GO:0005886">
    <property type="term" value="C:plasma membrane"/>
    <property type="evidence" value="ECO:0007669"/>
    <property type="project" value="UniProtKB-SubCell"/>
</dbReference>
<keyword evidence="4" id="KW-0132">Cell division</keyword>
<gene>
    <name evidence="15" type="ORF">SAMN02745729_101204</name>
</gene>
<dbReference type="RefSeq" id="WP_091821692.1">
    <property type="nucleotide sequence ID" value="NZ_FNRJ01000001.1"/>
</dbReference>
<feature type="compositionally biased region" description="Basic and acidic residues" evidence="13">
    <location>
        <begin position="178"/>
        <end position="191"/>
    </location>
</feature>
<evidence type="ECO:0000256" key="12">
    <source>
        <dbReference type="ARBA" id="ARBA00035727"/>
    </source>
</evidence>
<evidence type="ECO:0000256" key="4">
    <source>
        <dbReference type="ARBA" id="ARBA00022618"/>
    </source>
</evidence>
<feature type="region of interest" description="Disordered" evidence="13">
    <location>
        <begin position="118"/>
        <end position="191"/>
    </location>
</feature>
<feature type="compositionally biased region" description="Basic and acidic residues" evidence="13">
    <location>
        <begin position="149"/>
        <end position="161"/>
    </location>
</feature>
<dbReference type="OrthoDB" id="7068713at2"/>
<keyword evidence="8 14" id="KW-0472">Membrane</keyword>